<feature type="transmembrane region" description="Helical" evidence="8">
    <location>
        <begin position="20"/>
        <end position="41"/>
    </location>
</feature>
<keyword evidence="6 8" id="KW-0472">Membrane</keyword>
<dbReference type="Pfam" id="PF13641">
    <property type="entry name" value="Glyco_tranf_2_3"/>
    <property type="match status" value="1"/>
</dbReference>
<dbReference type="InterPro" id="IPR029044">
    <property type="entry name" value="Nucleotide-diphossugar_trans"/>
</dbReference>
<dbReference type="InterPro" id="IPR018289">
    <property type="entry name" value="MULE_transposase_dom"/>
</dbReference>
<dbReference type="Proteomes" id="UP000270866">
    <property type="component" value="Chromosome 4"/>
</dbReference>
<evidence type="ECO:0000256" key="3">
    <source>
        <dbReference type="ARBA" id="ARBA00022679"/>
    </source>
</evidence>
<dbReference type="GO" id="GO:0016757">
    <property type="term" value="F:glycosyltransferase activity"/>
    <property type="evidence" value="ECO:0007669"/>
    <property type="project" value="UniProtKB-KW"/>
</dbReference>
<feature type="transmembrane region" description="Helical" evidence="8">
    <location>
        <begin position="388"/>
        <end position="408"/>
    </location>
</feature>
<dbReference type="Gene3D" id="3.90.550.10">
    <property type="entry name" value="Spore Coat Polysaccharide Biosynthesis Protein SpsA, Chain A"/>
    <property type="match status" value="1"/>
</dbReference>
<dbReference type="PANTHER" id="PTHR47844">
    <property type="entry name" value="SYNTHASE CPS1, PUTATIVE (AFU_ORTHOLOGUE AFUA_7G02500)-RELATED"/>
    <property type="match status" value="1"/>
</dbReference>
<evidence type="ECO:0000259" key="9">
    <source>
        <dbReference type="Pfam" id="PF10551"/>
    </source>
</evidence>
<protein>
    <recommendedName>
        <fullName evidence="9">MULE transposase domain-containing protein</fullName>
    </recommendedName>
</protein>
<name>A0A3L6P2H7_FUSOX</name>
<evidence type="ECO:0000256" key="5">
    <source>
        <dbReference type="ARBA" id="ARBA00022989"/>
    </source>
</evidence>
<dbReference type="SUPFAM" id="SSF53448">
    <property type="entry name" value="Nucleotide-diphospho-sugar transferases"/>
    <property type="match status" value="1"/>
</dbReference>
<dbReference type="EMBL" id="MRCU01000002">
    <property type="protein sequence ID" value="RKK25888.1"/>
    <property type="molecule type" value="Genomic_DNA"/>
</dbReference>
<feature type="domain" description="MULE transposase" evidence="9">
    <location>
        <begin position="617"/>
        <end position="660"/>
    </location>
</feature>
<keyword evidence="5 8" id="KW-1133">Transmembrane helix</keyword>
<evidence type="ECO:0000256" key="7">
    <source>
        <dbReference type="ARBA" id="ARBA00023180"/>
    </source>
</evidence>
<accession>A0A3L6P2H7</accession>
<dbReference type="CDD" id="cd06434">
    <property type="entry name" value="GT2_HAS"/>
    <property type="match status" value="1"/>
</dbReference>
<dbReference type="GO" id="GO:0016020">
    <property type="term" value="C:membrane"/>
    <property type="evidence" value="ECO:0007669"/>
    <property type="project" value="UniProtKB-SubCell"/>
</dbReference>
<dbReference type="InterPro" id="IPR052427">
    <property type="entry name" value="Glycosyltrans_GT2/GT47"/>
</dbReference>
<evidence type="ECO:0000256" key="2">
    <source>
        <dbReference type="ARBA" id="ARBA00022676"/>
    </source>
</evidence>
<reference evidence="10" key="1">
    <citation type="journal article" date="2018" name="Sci. Rep.">
        <title>Characterisation of pathogen-specific regions and novel effector candidates in Fusarium oxysporum f. sp. cepae.</title>
        <authorList>
            <person name="Armitage A.D."/>
            <person name="Taylor A."/>
            <person name="Sobczyk M.K."/>
            <person name="Baxter L."/>
            <person name="Greenfield B.P."/>
            <person name="Bates H.J."/>
            <person name="Wilson F."/>
            <person name="Jackson A.C."/>
            <person name="Ott S."/>
            <person name="Harrison R.J."/>
            <person name="Clarkson J.P."/>
        </authorList>
    </citation>
    <scope>NUCLEOTIDE SEQUENCE [LARGE SCALE GENOMIC DNA]</scope>
    <source>
        <strain evidence="10">FoC_Fus2</strain>
    </source>
</reference>
<keyword evidence="4 8" id="KW-0812">Transmembrane</keyword>
<sequence>MTLFPWPTALPSKEHIPSRVLPSLLLIVPLIASLTCVWLLVNDIWTQVFCTLFTLRYLRLFGHVFGSWIYRPSPLKQDPSFSRSDVTVILPTIDPRGPDFRECVESILENNPACILVVTVGAVLREECRTVLRKLSVDAPHTQILVSALPEPSKRRQITHAMPSVTSAITIFADDHVFWPRNFIPSILAPFENQSVGMVATKKRVRRTTPGVLTWPSIVNFVACNYLQRHNWELRSSNAIDGGVFVISGRTAVYRTEFLNNTDLLQRFCHEKFCFGVLGGEGLGPDDDNFLTREGMKKKWLVKFQDTEDATIETTLGEWPKFKDQLLRWARTTFRSNPVMLRDPAFISRYTWSCFMVYWAGLVNFAMVWDALLITTFVLAEKSGGAELVIFLIFMFWTKVVKIIPRFLQYPSDFPLVICQIAFGGYAFVTGKSKKTESGRRIVFFSCDRGGAPPKASGVRQWSTTTRRTGYQFSVLAKEALDKTTWRLTHRPGSEFAHHNHEPSTSISAHPVHRQLSNADRSTINNLANAGVAPKEIRSYLRQNTESHATQQDIYNCIAQGKRDQKKGQSIIQALANELEAEGFWSRIRFDEDSRVTAMLFAHPESLTYLKSYPDILILDCTYKTNKYRMPLLDIVGVNACQRSFCIAFAFLSGEEEKDYI</sequence>
<dbReference type="PANTHER" id="PTHR47844:SF1">
    <property type="entry name" value="EXOSTOSIN-LIKE 2"/>
    <property type="match status" value="1"/>
</dbReference>
<dbReference type="AlphaFoldDB" id="A0A3L6P2H7"/>
<evidence type="ECO:0000313" key="10">
    <source>
        <dbReference type="EMBL" id="RKK25888.1"/>
    </source>
</evidence>
<evidence type="ECO:0000256" key="1">
    <source>
        <dbReference type="ARBA" id="ARBA00004370"/>
    </source>
</evidence>
<evidence type="ECO:0000256" key="8">
    <source>
        <dbReference type="SAM" id="Phobius"/>
    </source>
</evidence>
<gene>
    <name evidence="10" type="ORF">BFJ65_g3787</name>
</gene>
<keyword evidence="2" id="KW-0328">Glycosyltransferase</keyword>
<dbReference type="Pfam" id="PF10551">
    <property type="entry name" value="MULE"/>
    <property type="match status" value="1"/>
</dbReference>
<comment type="subcellular location">
    <subcellularLocation>
        <location evidence="1">Membrane</location>
    </subcellularLocation>
</comment>
<keyword evidence="7" id="KW-0325">Glycoprotein</keyword>
<organism evidence="10">
    <name type="scientific">Fusarium oxysporum f. sp. cepae</name>
    <dbReference type="NCBI Taxonomy" id="396571"/>
    <lineage>
        <taxon>Eukaryota</taxon>
        <taxon>Fungi</taxon>
        <taxon>Dikarya</taxon>
        <taxon>Ascomycota</taxon>
        <taxon>Pezizomycotina</taxon>
        <taxon>Sordariomycetes</taxon>
        <taxon>Hypocreomycetidae</taxon>
        <taxon>Hypocreales</taxon>
        <taxon>Nectriaceae</taxon>
        <taxon>Fusarium</taxon>
        <taxon>Fusarium oxysporum species complex</taxon>
    </lineage>
</organism>
<feature type="transmembrane region" description="Helical" evidence="8">
    <location>
        <begin position="414"/>
        <end position="431"/>
    </location>
</feature>
<evidence type="ECO:0000256" key="4">
    <source>
        <dbReference type="ARBA" id="ARBA00022692"/>
    </source>
</evidence>
<feature type="transmembrane region" description="Helical" evidence="8">
    <location>
        <begin position="356"/>
        <end position="379"/>
    </location>
</feature>
<proteinExistence type="predicted"/>
<evidence type="ECO:0000256" key="6">
    <source>
        <dbReference type="ARBA" id="ARBA00023136"/>
    </source>
</evidence>
<comment type="caution">
    <text evidence="10">The sequence shown here is derived from an EMBL/GenBank/DDBJ whole genome shotgun (WGS) entry which is preliminary data.</text>
</comment>
<keyword evidence="3" id="KW-0808">Transferase</keyword>